<evidence type="ECO:0008006" key="5">
    <source>
        <dbReference type="Google" id="ProtNLM"/>
    </source>
</evidence>
<feature type="chain" id="PRO_5021188355" description="BRO1 domain-containing protein" evidence="2">
    <location>
        <begin position="21"/>
        <end position="664"/>
    </location>
</feature>
<sequence length="664" mass="75164">MSKIFIIALLLFQLFHHVFTDDTDAMIKAHTETLRLEKWKLGHSDEYEDLRGKIEHLFEVLSQLPSDDRIDATTLVSLVIEHLILPFYPSFPTVDVKKPTAEMSQSELEFHWEALGFTLLLLSQSTTQIPVRTLEQEYWQEMRKRVHGTMFGPPPAIEHSPDQSVDWTSINMVFTTEFLRGAKALYFLKRSDDSLVSSFTECHVWFDVLRTSTPTEHLLSFASSVNPEHLFYRELFYLRLRQRVEFIRTACERFLEKRQNFGSLPHPSLTHDLKEGIRRMDESLYGHALTFFRYKRRLLRRYSKMPEDFQGYLERVTSEIVNLKEDIAKKDYQWEDAVAKISKIVAATPRPLSFVPQDDGLPSEATPLFALLPSPENVCPQETSPYLAFAGRSRYVIELLQETLGFTSEQVNGAVTEIADMAEYALSVFDAYEKLAQWQTPLLSGEERQECRRLIVQGRNHLASTWQSIIDEHAKTYIKAVNRALAHIQNFDISAGAELSSSIILVDGIPPEINHLISAEPVPANLPPEYLKLAASFHYLVVQRVDSAIKSEAIGDGKEINSKLWSYVLERSDLVAAYNRAADAVNAGVLPDFRDSSLWQVDSPSTLAPRDQVSPNTDAQRDIGTSSLVTPSEVGLGQRASAHFEANPRAADKGGSAGESSLGW</sequence>
<comment type="caution">
    <text evidence="3">The sequence shown here is derived from an EMBL/GenBank/DDBJ whole genome shotgun (WGS) entry which is preliminary data.</text>
</comment>
<dbReference type="AlphaFoldDB" id="A0A507C271"/>
<evidence type="ECO:0000313" key="3">
    <source>
        <dbReference type="EMBL" id="TPX35610.1"/>
    </source>
</evidence>
<gene>
    <name evidence="3" type="ORF">SeLEV6574_g08168</name>
</gene>
<evidence type="ECO:0000256" key="2">
    <source>
        <dbReference type="SAM" id="SignalP"/>
    </source>
</evidence>
<feature type="region of interest" description="Disordered" evidence="1">
    <location>
        <begin position="604"/>
        <end position="664"/>
    </location>
</feature>
<evidence type="ECO:0000313" key="4">
    <source>
        <dbReference type="Proteomes" id="UP000320475"/>
    </source>
</evidence>
<dbReference type="VEuPathDB" id="FungiDB:SeMB42_g07999"/>
<feature type="compositionally biased region" description="Polar residues" evidence="1">
    <location>
        <begin position="613"/>
        <end position="630"/>
    </location>
</feature>
<name>A0A507C271_9FUNG</name>
<dbReference type="EMBL" id="QEAM01000756">
    <property type="protein sequence ID" value="TPX35610.1"/>
    <property type="molecule type" value="Genomic_DNA"/>
</dbReference>
<evidence type="ECO:0000256" key="1">
    <source>
        <dbReference type="SAM" id="MobiDB-lite"/>
    </source>
</evidence>
<dbReference type="Proteomes" id="UP000320475">
    <property type="component" value="Unassembled WGS sequence"/>
</dbReference>
<proteinExistence type="predicted"/>
<keyword evidence="2" id="KW-0732">Signal</keyword>
<protein>
    <recommendedName>
        <fullName evidence="5">BRO1 domain-containing protein</fullName>
    </recommendedName>
</protein>
<feature type="signal peptide" evidence="2">
    <location>
        <begin position="1"/>
        <end position="20"/>
    </location>
</feature>
<reference evidence="3 4" key="1">
    <citation type="journal article" date="2019" name="Sci. Rep.">
        <title>Comparative genomics of chytrid fungi reveal insights into the obligate biotrophic and pathogenic lifestyle of Synchytrium endobioticum.</title>
        <authorList>
            <person name="van de Vossenberg B.T.L.H."/>
            <person name="Warris S."/>
            <person name="Nguyen H.D.T."/>
            <person name="van Gent-Pelzer M.P.E."/>
            <person name="Joly D.L."/>
            <person name="van de Geest H.C."/>
            <person name="Bonants P.J.M."/>
            <person name="Smith D.S."/>
            <person name="Levesque C.A."/>
            <person name="van der Lee T.A.J."/>
        </authorList>
    </citation>
    <scope>NUCLEOTIDE SEQUENCE [LARGE SCALE GENOMIC DNA]</scope>
    <source>
        <strain evidence="3 4">LEV6574</strain>
    </source>
</reference>
<accession>A0A507C271</accession>
<organism evidence="3 4">
    <name type="scientific">Synchytrium endobioticum</name>
    <dbReference type="NCBI Taxonomy" id="286115"/>
    <lineage>
        <taxon>Eukaryota</taxon>
        <taxon>Fungi</taxon>
        <taxon>Fungi incertae sedis</taxon>
        <taxon>Chytridiomycota</taxon>
        <taxon>Chytridiomycota incertae sedis</taxon>
        <taxon>Chytridiomycetes</taxon>
        <taxon>Synchytriales</taxon>
        <taxon>Synchytriaceae</taxon>
        <taxon>Synchytrium</taxon>
    </lineage>
</organism>